<keyword evidence="2" id="KW-0238">DNA-binding</keyword>
<name>A0ABV1E2Y9_9FIRM</name>
<dbReference type="PANTHER" id="PTHR42756:SF1">
    <property type="entry name" value="TRANSCRIPTIONAL REPRESSOR OF EMRAB OPERON"/>
    <property type="match status" value="1"/>
</dbReference>
<evidence type="ECO:0000313" key="6">
    <source>
        <dbReference type="Proteomes" id="UP001489509"/>
    </source>
</evidence>
<reference evidence="5 6" key="1">
    <citation type="submission" date="2024-03" db="EMBL/GenBank/DDBJ databases">
        <title>Human intestinal bacterial collection.</title>
        <authorList>
            <person name="Pauvert C."/>
            <person name="Hitch T.C.A."/>
            <person name="Clavel T."/>
        </authorList>
    </citation>
    <scope>NUCLEOTIDE SEQUENCE [LARGE SCALE GENOMIC DNA]</scope>
    <source>
        <strain evidence="5 6">CLA-JM-H44</strain>
    </source>
</reference>
<evidence type="ECO:0000256" key="2">
    <source>
        <dbReference type="ARBA" id="ARBA00023125"/>
    </source>
</evidence>
<dbReference type="InterPro" id="IPR036390">
    <property type="entry name" value="WH_DNA-bd_sf"/>
</dbReference>
<keyword evidence="6" id="KW-1185">Reference proteome</keyword>
<keyword evidence="3" id="KW-0804">Transcription</keyword>
<dbReference type="InterPro" id="IPR036388">
    <property type="entry name" value="WH-like_DNA-bd_sf"/>
</dbReference>
<organism evidence="5 6">
    <name type="scientific">Solibaculum intestinale</name>
    <dbReference type="NCBI Taxonomy" id="3133165"/>
    <lineage>
        <taxon>Bacteria</taxon>
        <taxon>Bacillati</taxon>
        <taxon>Bacillota</taxon>
        <taxon>Clostridia</taxon>
        <taxon>Eubacteriales</taxon>
        <taxon>Oscillospiraceae</taxon>
        <taxon>Solibaculum</taxon>
    </lineage>
</organism>
<dbReference type="InterPro" id="IPR023187">
    <property type="entry name" value="Tscrpt_reg_MarR-type_CS"/>
</dbReference>
<evidence type="ECO:0000256" key="1">
    <source>
        <dbReference type="ARBA" id="ARBA00023015"/>
    </source>
</evidence>
<evidence type="ECO:0000259" key="4">
    <source>
        <dbReference type="PROSITE" id="PS50995"/>
    </source>
</evidence>
<gene>
    <name evidence="5" type="ORF">WMO26_12605</name>
</gene>
<dbReference type="Proteomes" id="UP001489509">
    <property type="component" value="Unassembled WGS sequence"/>
</dbReference>
<dbReference type="SMART" id="SM00347">
    <property type="entry name" value="HTH_MARR"/>
    <property type="match status" value="1"/>
</dbReference>
<dbReference type="SUPFAM" id="SSF46785">
    <property type="entry name" value="Winged helix' DNA-binding domain"/>
    <property type="match status" value="1"/>
</dbReference>
<dbReference type="InterPro" id="IPR000835">
    <property type="entry name" value="HTH_MarR-typ"/>
</dbReference>
<dbReference type="PRINTS" id="PR00598">
    <property type="entry name" value="HTHMARR"/>
</dbReference>
<comment type="caution">
    <text evidence="5">The sequence shown here is derived from an EMBL/GenBank/DDBJ whole genome shotgun (WGS) entry which is preliminary data.</text>
</comment>
<proteinExistence type="predicted"/>
<keyword evidence="1" id="KW-0805">Transcription regulation</keyword>
<evidence type="ECO:0000256" key="3">
    <source>
        <dbReference type="ARBA" id="ARBA00023163"/>
    </source>
</evidence>
<dbReference type="Gene3D" id="1.10.10.10">
    <property type="entry name" value="Winged helix-like DNA-binding domain superfamily/Winged helix DNA-binding domain"/>
    <property type="match status" value="1"/>
</dbReference>
<evidence type="ECO:0000313" key="5">
    <source>
        <dbReference type="EMBL" id="MEQ2441670.1"/>
    </source>
</evidence>
<dbReference type="PANTHER" id="PTHR42756">
    <property type="entry name" value="TRANSCRIPTIONAL REGULATOR, MARR"/>
    <property type="match status" value="1"/>
</dbReference>
<sequence length="152" mass="17811">MPSSTYFFTKFTSIIYRLGNRYYDRELARYQIGCGQQFFLLRIYENEGISMYDLAKTGYYDKGTVTRAIQKLEELSLIRCQVDEADRRIRHLYTTPAAQPIVENLYETRQKWNRILTAGMTGQEADEAQRLLGKMAGNAYNYIYGQEENAHE</sequence>
<dbReference type="PROSITE" id="PS01117">
    <property type="entry name" value="HTH_MARR_1"/>
    <property type="match status" value="1"/>
</dbReference>
<dbReference type="RefSeq" id="WP_349220901.1">
    <property type="nucleotide sequence ID" value="NZ_JBBMFD010000034.1"/>
</dbReference>
<dbReference type="Pfam" id="PF01047">
    <property type="entry name" value="MarR"/>
    <property type="match status" value="1"/>
</dbReference>
<accession>A0ABV1E2Y9</accession>
<dbReference type="PROSITE" id="PS50995">
    <property type="entry name" value="HTH_MARR_2"/>
    <property type="match status" value="1"/>
</dbReference>
<dbReference type="EMBL" id="JBBMFD010000034">
    <property type="protein sequence ID" value="MEQ2441670.1"/>
    <property type="molecule type" value="Genomic_DNA"/>
</dbReference>
<feature type="domain" description="HTH marR-type" evidence="4">
    <location>
        <begin position="4"/>
        <end position="137"/>
    </location>
</feature>
<protein>
    <submittedName>
        <fullName evidence="5">MarR family transcriptional regulator</fullName>
    </submittedName>
</protein>